<dbReference type="AlphaFoldDB" id="A0AAP5E9T4"/>
<evidence type="ECO:0000313" key="3">
    <source>
        <dbReference type="EMBL" id="MDQ1108512.1"/>
    </source>
</evidence>
<name>A0AAP5E9T4_9GAMM</name>
<feature type="domain" description="XdhC Rossmann" evidence="2">
    <location>
        <begin position="186"/>
        <end position="332"/>
    </location>
</feature>
<feature type="domain" description="XdhC- CoxI" evidence="1">
    <location>
        <begin position="28"/>
        <end position="85"/>
    </location>
</feature>
<dbReference type="PANTHER" id="PTHR30388">
    <property type="entry name" value="ALDEHYDE OXIDOREDUCTASE MOLYBDENUM COFACTOR ASSEMBLY PROTEIN"/>
    <property type="match status" value="1"/>
</dbReference>
<protein>
    <submittedName>
        <fullName evidence="3">Xanthine dehydrogenase accessory factor</fullName>
    </submittedName>
</protein>
<reference evidence="3" key="1">
    <citation type="submission" date="2023-07" db="EMBL/GenBank/DDBJ databases">
        <title>Functional and genomic diversity of the sorghum phyllosphere microbiome.</title>
        <authorList>
            <person name="Shade A."/>
        </authorList>
    </citation>
    <scope>NUCLEOTIDE SEQUENCE</scope>
    <source>
        <strain evidence="3">SORGH_AS_0457</strain>
    </source>
</reference>
<dbReference type="InterPro" id="IPR052698">
    <property type="entry name" value="MoCofactor_Util/Proc"/>
</dbReference>
<evidence type="ECO:0000259" key="1">
    <source>
        <dbReference type="Pfam" id="PF02625"/>
    </source>
</evidence>
<comment type="caution">
    <text evidence="3">The sequence shown here is derived from an EMBL/GenBank/DDBJ whole genome shotgun (WGS) entry which is preliminary data.</text>
</comment>
<dbReference type="Gene3D" id="3.40.50.720">
    <property type="entry name" value="NAD(P)-binding Rossmann-like Domain"/>
    <property type="match status" value="1"/>
</dbReference>
<organism evidence="3 4">
    <name type="scientific">Stenotrophomonas rhizophila</name>
    <dbReference type="NCBI Taxonomy" id="216778"/>
    <lineage>
        <taxon>Bacteria</taxon>
        <taxon>Pseudomonadati</taxon>
        <taxon>Pseudomonadota</taxon>
        <taxon>Gammaproteobacteria</taxon>
        <taxon>Lysobacterales</taxon>
        <taxon>Lysobacteraceae</taxon>
        <taxon>Stenotrophomonas</taxon>
    </lineage>
</organism>
<dbReference type="EMBL" id="JAUTAS010000001">
    <property type="protein sequence ID" value="MDQ1108512.1"/>
    <property type="molecule type" value="Genomic_DNA"/>
</dbReference>
<dbReference type="InterPro" id="IPR027051">
    <property type="entry name" value="XdhC_Rossmann_dom"/>
</dbReference>
<proteinExistence type="predicted"/>
<evidence type="ECO:0000259" key="2">
    <source>
        <dbReference type="Pfam" id="PF13478"/>
    </source>
</evidence>
<dbReference type="Pfam" id="PF02625">
    <property type="entry name" value="XdhC_CoxI"/>
    <property type="match status" value="1"/>
</dbReference>
<sequence>MSAGLASTPLDAEDGNPGLVFEATLDALREGRRAALAVVLETEGSTYTRAGTVVLFSDHGHVGWLSGGCLEPEIERRAMQAVDENTLAWMEIDTRDDDALFAGNAVGCRGRQRVVLIPLASLAGIDSVFDPWLRGEETLELTLHGTGVLQWRCGDMGLSHDLASPPVDWEAPRREWQLQWRRAPSVVVLGAGPEAAPLVPLLMGLGWRVEVREPRPRWQGRLAAVVQPDQRSGATAGSFTDCSTRWTNGPLPDAVLVMHHNFELDREALDALAATSIPFIGLLGPGRRRDDLFKLLSPQARASLSPRLRSPIGLGLGGRGPEAIALSIAAQLQAWRHGVPEVP</sequence>
<dbReference type="Pfam" id="PF13478">
    <property type="entry name" value="XdhC_C"/>
    <property type="match status" value="1"/>
</dbReference>
<dbReference type="InterPro" id="IPR003777">
    <property type="entry name" value="XdhC_CoxI"/>
</dbReference>
<accession>A0AAP5E9T4</accession>
<evidence type="ECO:0000313" key="4">
    <source>
        <dbReference type="Proteomes" id="UP001226084"/>
    </source>
</evidence>
<gene>
    <name evidence="3" type="ORF">QE424_001671</name>
</gene>
<dbReference type="RefSeq" id="WP_307106888.1">
    <property type="nucleotide sequence ID" value="NZ_JAUTAS010000001.1"/>
</dbReference>
<dbReference type="PANTHER" id="PTHR30388:SF4">
    <property type="entry name" value="MOLYBDENUM COFACTOR INSERTION CHAPERONE PAOD"/>
    <property type="match status" value="1"/>
</dbReference>
<dbReference type="Proteomes" id="UP001226084">
    <property type="component" value="Unassembled WGS sequence"/>
</dbReference>